<keyword evidence="1" id="KW-0001">2Fe-2S</keyword>
<comment type="cofactor">
    <cofactor evidence="6">
        <name>[2Fe-2S] cluster</name>
        <dbReference type="ChEBI" id="CHEBI:190135"/>
    </cofactor>
</comment>
<dbReference type="Pfam" id="PF00355">
    <property type="entry name" value="Rieske"/>
    <property type="match status" value="1"/>
</dbReference>
<feature type="region of interest" description="Disordered" evidence="7">
    <location>
        <begin position="1"/>
        <end position="30"/>
    </location>
</feature>
<keyword evidence="5" id="KW-1015">Disulfide bond</keyword>
<dbReference type="Proteomes" id="UP000646833">
    <property type="component" value="Unassembled WGS sequence"/>
</dbReference>
<dbReference type="AlphaFoldDB" id="A0A830E162"/>
<reference evidence="9" key="1">
    <citation type="journal article" date="2014" name="Int. J. Syst. Evol. Microbiol.">
        <title>Complete genome sequence of Corynebacterium casei LMG S-19264T (=DSM 44701T), isolated from a smear-ripened cheese.</title>
        <authorList>
            <consortium name="US DOE Joint Genome Institute (JGI-PGF)"/>
            <person name="Walter F."/>
            <person name="Albersmeier A."/>
            <person name="Kalinowski J."/>
            <person name="Ruckert C."/>
        </authorList>
    </citation>
    <scope>NUCLEOTIDE SEQUENCE</scope>
    <source>
        <strain evidence="9">CCM 7217</strain>
    </source>
</reference>
<evidence type="ECO:0000256" key="7">
    <source>
        <dbReference type="SAM" id="MobiDB-lite"/>
    </source>
</evidence>
<dbReference type="Gene3D" id="2.102.10.10">
    <property type="entry name" value="Rieske [2Fe-2S] iron-sulphur domain"/>
    <property type="match status" value="1"/>
</dbReference>
<evidence type="ECO:0000256" key="4">
    <source>
        <dbReference type="ARBA" id="ARBA00023014"/>
    </source>
</evidence>
<protein>
    <recommendedName>
        <fullName evidence="8">Rieske domain-containing protein</fullName>
    </recommendedName>
</protein>
<dbReference type="GO" id="GO:0016020">
    <property type="term" value="C:membrane"/>
    <property type="evidence" value="ECO:0007669"/>
    <property type="project" value="InterPro"/>
</dbReference>
<organism evidence="9 10">
    <name type="scientific">Haloferax sulfurifontis</name>
    <dbReference type="NCBI Taxonomy" id="255616"/>
    <lineage>
        <taxon>Archaea</taxon>
        <taxon>Methanobacteriati</taxon>
        <taxon>Methanobacteriota</taxon>
        <taxon>Stenosarchaea group</taxon>
        <taxon>Halobacteria</taxon>
        <taxon>Halobacteriales</taxon>
        <taxon>Haloferacaceae</taxon>
        <taxon>Haloferax</taxon>
    </lineage>
</organism>
<reference evidence="9" key="2">
    <citation type="submission" date="2020-09" db="EMBL/GenBank/DDBJ databases">
        <authorList>
            <person name="Sun Q."/>
            <person name="Sedlacek I."/>
        </authorList>
    </citation>
    <scope>NUCLEOTIDE SEQUENCE</scope>
    <source>
        <strain evidence="9">CCM 7217</strain>
    </source>
</reference>
<feature type="compositionally biased region" description="Acidic residues" evidence="7">
    <location>
        <begin position="8"/>
        <end position="28"/>
    </location>
</feature>
<dbReference type="InterPro" id="IPR005805">
    <property type="entry name" value="Rieske_Fe-S_prot_C"/>
</dbReference>
<evidence type="ECO:0000256" key="6">
    <source>
        <dbReference type="ARBA" id="ARBA00034078"/>
    </source>
</evidence>
<comment type="caution">
    <text evidence="9">The sequence shown here is derived from an EMBL/GenBank/DDBJ whole genome shotgun (WGS) entry which is preliminary data.</text>
</comment>
<name>A0A830E162_9EURY</name>
<evidence type="ECO:0000313" key="10">
    <source>
        <dbReference type="Proteomes" id="UP000646833"/>
    </source>
</evidence>
<feature type="domain" description="Rieske" evidence="8">
    <location>
        <begin position="141"/>
        <end position="203"/>
    </location>
</feature>
<evidence type="ECO:0000256" key="5">
    <source>
        <dbReference type="ARBA" id="ARBA00023157"/>
    </source>
</evidence>
<evidence type="ECO:0000256" key="2">
    <source>
        <dbReference type="ARBA" id="ARBA00022723"/>
    </source>
</evidence>
<sequence length="219" mass="22807">MSKRTTDTDTDTEADTDTDAPDIPQSDDELTRRNMAKLLAGIGGAAAIGSFGVDYAAGLPGSLDTGSETLYVEGTRLVDRDGNPLTAADALSTDEFDKMDVFPEKEGGGALVTKRATTLLLRFPEDEYEAPTNIEGTAKGYVAYSKVCTHEGCLVAGEQGSELRCPCHGSLYDPTKGASVTGGPASRALPQLPLGIADDEDGTLLLATGPFEGPIGTEE</sequence>
<keyword evidence="4" id="KW-0411">Iron-sulfur</keyword>
<evidence type="ECO:0000259" key="8">
    <source>
        <dbReference type="PROSITE" id="PS51296"/>
    </source>
</evidence>
<dbReference type="GO" id="GO:0046872">
    <property type="term" value="F:metal ion binding"/>
    <property type="evidence" value="ECO:0007669"/>
    <property type="project" value="UniProtKB-KW"/>
</dbReference>
<accession>A0A830E162</accession>
<keyword evidence="2" id="KW-0479">Metal-binding</keyword>
<dbReference type="GO" id="GO:0051537">
    <property type="term" value="F:2 iron, 2 sulfur cluster binding"/>
    <property type="evidence" value="ECO:0007669"/>
    <property type="project" value="UniProtKB-KW"/>
</dbReference>
<evidence type="ECO:0000256" key="1">
    <source>
        <dbReference type="ARBA" id="ARBA00022714"/>
    </source>
</evidence>
<dbReference type="InterPro" id="IPR014349">
    <property type="entry name" value="Rieske_Fe-S_prot"/>
</dbReference>
<keyword evidence="3" id="KW-0408">Iron</keyword>
<dbReference type="InterPro" id="IPR036922">
    <property type="entry name" value="Rieske_2Fe-2S_sf"/>
</dbReference>
<dbReference type="RefSeq" id="WP_188422932.1">
    <property type="nucleotide sequence ID" value="NZ_BMCI01000001.1"/>
</dbReference>
<evidence type="ECO:0000313" key="9">
    <source>
        <dbReference type="EMBL" id="GGC44255.1"/>
    </source>
</evidence>
<dbReference type="PRINTS" id="PR00162">
    <property type="entry name" value="RIESKE"/>
</dbReference>
<dbReference type="CDD" id="cd03467">
    <property type="entry name" value="Rieske"/>
    <property type="match status" value="1"/>
</dbReference>
<dbReference type="InterPro" id="IPR017941">
    <property type="entry name" value="Rieske_2Fe-2S"/>
</dbReference>
<dbReference type="PANTHER" id="PTHR10134">
    <property type="entry name" value="CYTOCHROME B-C1 COMPLEX SUBUNIT RIESKE, MITOCHONDRIAL"/>
    <property type="match status" value="1"/>
</dbReference>
<evidence type="ECO:0000256" key="3">
    <source>
        <dbReference type="ARBA" id="ARBA00023004"/>
    </source>
</evidence>
<dbReference type="SUPFAM" id="SSF50022">
    <property type="entry name" value="ISP domain"/>
    <property type="match status" value="1"/>
</dbReference>
<proteinExistence type="predicted"/>
<gene>
    <name evidence="9" type="ORF">GCM10007209_02350</name>
</gene>
<dbReference type="EMBL" id="BMCI01000001">
    <property type="protein sequence ID" value="GGC44255.1"/>
    <property type="molecule type" value="Genomic_DNA"/>
</dbReference>
<dbReference type="PROSITE" id="PS51296">
    <property type="entry name" value="RIESKE"/>
    <property type="match status" value="1"/>
</dbReference>